<proteinExistence type="predicted"/>
<gene>
    <name evidence="1" type="ORF">CCHR01_17958</name>
</gene>
<accession>A0AAD9E935</accession>
<sequence>MTVHARRRWGWWLMAEDERRNWPQPRERQAKGNGKRLLAWGERLCLVVRLLLAPVRVSVFAAVCRQNYYWTLFVLVLCHGAARFDGSKARRGWMHRLSPSRSAPAQFYYFWAFSPDESQRAGPRIREEGREKLVFVHLDERDMQVIGDDSATAKAKTKERRPSRSYGEYVCSRRLRKKSSDGIQRFVVAAATHCAANGSERGCRCRGEGRQKEELETEEKWHYDDGQVSRHRAEQMGNLGRVVETSCKTAGNGFQAGVLDDVGPLTSEK</sequence>
<reference evidence="1" key="1">
    <citation type="submission" date="2023-01" db="EMBL/GenBank/DDBJ databases">
        <title>Colletotrichum chrysophilum M932 genome sequence.</title>
        <authorList>
            <person name="Baroncelli R."/>
        </authorList>
    </citation>
    <scope>NUCLEOTIDE SEQUENCE</scope>
    <source>
        <strain evidence="1">M932</strain>
    </source>
</reference>
<dbReference type="Proteomes" id="UP001243330">
    <property type="component" value="Unassembled WGS sequence"/>
</dbReference>
<dbReference type="EMBL" id="JAQOWY010000676">
    <property type="protein sequence ID" value="KAK1839418.1"/>
    <property type="molecule type" value="Genomic_DNA"/>
</dbReference>
<name>A0AAD9E935_9PEZI</name>
<organism evidence="1 2">
    <name type="scientific">Colletotrichum chrysophilum</name>
    <dbReference type="NCBI Taxonomy" id="1836956"/>
    <lineage>
        <taxon>Eukaryota</taxon>
        <taxon>Fungi</taxon>
        <taxon>Dikarya</taxon>
        <taxon>Ascomycota</taxon>
        <taxon>Pezizomycotina</taxon>
        <taxon>Sordariomycetes</taxon>
        <taxon>Hypocreomycetidae</taxon>
        <taxon>Glomerellales</taxon>
        <taxon>Glomerellaceae</taxon>
        <taxon>Colletotrichum</taxon>
        <taxon>Colletotrichum gloeosporioides species complex</taxon>
    </lineage>
</organism>
<comment type="caution">
    <text evidence="1">The sequence shown here is derived from an EMBL/GenBank/DDBJ whole genome shotgun (WGS) entry which is preliminary data.</text>
</comment>
<dbReference type="AlphaFoldDB" id="A0AAD9E935"/>
<evidence type="ECO:0000313" key="1">
    <source>
        <dbReference type="EMBL" id="KAK1839418.1"/>
    </source>
</evidence>
<keyword evidence="2" id="KW-1185">Reference proteome</keyword>
<protein>
    <submittedName>
        <fullName evidence="1">Uncharacterized protein</fullName>
    </submittedName>
</protein>
<evidence type="ECO:0000313" key="2">
    <source>
        <dbReference type="Proteomes" id="UP001243330"/>
    </source>
</evidence>